<name>A0A937W2G3_UNCTE</name>
<protein>
    <submittedName>
        <fullName evidence="3">VWA domain-containing protein</fullName>
    </submittedName>
</protein>
<gene>
    <name evidence="3" type="ORF">FJZ47_16690</name>
</gene>
<dbReference type="Proteomes" id="UP000712673">
    <property type="component" value="Unassembled WGS sequence"/>
</dbReference>
<dbReference type="PROSITE" id="PS50234">
    <property type="entry name" value="VWFA"/>
    <property type="match status" value="1"/>
</dbReference>
<feature type="non-terminal residue" evidence="3">
    <location>
        <position position="380"/>
    </location>
</feature>
<dbReference type="SMART" id="SM00327">
    <property type="entry name" value="VWA"/>
    <property type="match status" value="1"/>
</dbReference>
<dbReference type="Gene3D" id="3.40.50.410">
    <property type="entry name" value="von Willebrand factor, type A domain"/>
    <property type="match status" value="1"/>
</dbReference>
<dbReference type="InterPro" id="IPR036465">
    <property type="entry name" value="vWFA_dom_sf"/>
</dbReference>
<evidence type="ECO:0000256" key="1">
    <source>
        <dbReference type="SAM" id="SignalP"/>
    </source>
</evidence>
<organism evidence="3 4">
    <name type="scientific">Tectimicrobiota bacterium</name>
    <dbReference type="NCBI Taxonomy" id="2528274"/>
    <lineage>
        <taxon>Bacteria</taxon>
        <taxon>Pseudomonadati</taxon>
        <taxon>Nitrospinota/Tectimicrobiota group</taxon>
        <taxon>Candidatus Tectimicrobiota</taxon>
    </lineage>
</organism>
<evidence type="ECO:0000313" key="4">
    <source>
        <dbReference type="Proteomes" id="UP000712673"/>
    </source>
</evidence>
<dbReference type="EMBL" id="VGLS01000570">
    <property type="protein sequence ID" value="MBM3225422.1"/>
    <property type="molecule type" value="Genomic_DNA"/>
</dbReference>
<feature type="chain" id="PRO_5037635011" evidence="1">
    <location>
        <begin position="36"/>
        <end position="380"/>
    </location>
</feature>
<accession>A0A937W2G3</accession>
<dbReference type="Pfam" id="PF13519">
    <property type="entry name" value="VWA_2"/>
    <property type="match status" value="1"/>
</dbReference>
<comment type="caution">
    <text evidence="3">The sequence shown here is derived from an EMBL/GenBank/DDBJ whole genome shotgun (WGS) entry which is preliminary data.</text>
</comment>
<evidence type="ECO:0000259" key="2">
    <source>
        <dbReference type="PROSITE" id="PS50234"/>
    </source>
</evidence>
<dbReference type="InterPro" id="IPR002035">
    <property type="entry name" value="VWF_A"/>
</dbReference>
<reference evidence="3" key="1">
    <citation type="submission" date="2019-03" db="EMBL/GenBank/DDBJ databases">
        <title>Lake Tanganyika Metagenome-Assembled Genomes (MAGs).</title>
        <authorList>
            <person name="Tran P."/>
        </authorList>
    </citation>
    <scope>NUCLEOTIDE SEQUENCE</scope>
    <source>
        <strain evidence="3">K_DeepCast_65m_m2_066</strain>
    </source>
</reference>
<dbReference type="PANTHER" id="PTHR10579">
    <property type="entry name" value="CALCIUM-ACTIVATED CHLORIDE CHANNEL REGULATOR"/>
    <property type="match status" value="1"/>
</dbReference>
<dbReference type="InterPro" id="IPR051266">
    <property type="entry name" value="CLCR"/>
</dbReference>
<feature type="signal peptide" evidence="1">
    <location>
        <begin position="1"/>
        <end position="35"/>
    </location>
</feature>
<proteinExistence type="predicted"/>
<sequence>MRSIITRVARLLHSPRASFSLFALLMVGTAAVALAPRATGGSGHMPTPLPVPQPVPVSNQDASGVTFTGVFSQTKLVQGGNGVVYLDLRIKAPTAAAAVAPQASDFIVVLDRSGSMAADNRLPYAKEAIRALLSRLHAEDRFALVTFDTTAAVHTALTPVTNQAREQIMRQVNLLRPGASTNLSDGLLQAQALLQAPVGERRRKVLLLSDGEANAGIVAPRELAKIAASFTQQQAVLSTIGMGLGFNETLMASLADYGMGHYGYLEHLEKLGDILQHDIHNTRQVFASASSLEITLGDGVTVTDVGGYPLDTTTQPGTVRVATGQLLGGAQKQFTVTFAMPTHHLGALALGPITLHYTTAQGQAHLALPREHLQLAVLES</sequence>
<dbReference type="SUPFAM" id="SSF53300">
    <property type="entry name" value="vWA-like"/>
    <property type="match status" value="1"/>
</dbReference>
<evidence type="ECO:0000313" key="3">
    <source>
        <dbReference type="EMBL" id="MBM3225422.1"/>
    </source>
</evidence>
<dbReference type="PANTHER" id="PTHR10579:SF43">
    <property type="entry name" value="ZINC FINGER (C3HC4-TYPE RING FINGER) FAMILY PROTEIN"/>
    <property type="match status" value="1"/>
</dbReference>
<feature type="domain" description="VWFA" evidence="2">
    <location>
        <begin position="105"/>
        <end position="279"/>
    </location>
</feature>
<dbReference type="AlphaFoldDB" id="A0A937W2G3"/>
<keyword evidence="1" id="KW-0732">Signal</keyword>